<dbReference type="EMBL" id="JAKOGI010000952">
    <property type="protein sequence ID" value="KAJ8428974.1"/>
    <property type="molecule type" value="Genomic_DNA"/>
</dbReference>
<organism evidence="1 2">
    <name type="scientific">Carnegiea gigantea</name>
    <dbReference type="NCBI Taxonomy" id="171969"/>
    <lineage>
        <taxon>Eukaryota</taxon>
        <taxon>Viridiplantae</taxon>
        <taxon>Streptophyta</taxon>
        <taxon>Embryophyta</taxon>
        <taxon>Tracheophyta</taxon>
        <taxon>Spermatophyta</taxon>
        <taxon>Magnoliopsida</taxon>
        <taxon>eudicotyledons</taxon>
        <taxon>Gunneridae</taxon>
        <taxon>Pentapetalae</taxon>
        <taxon>Caryophyllales</taxon>
        <taxon>Cactineae</taxon>
        <taxon>Cactaceae</taxon>
        <taxon>Cactoideae</taxon>
        <taxon>Echinocereeae</taxon>
        <taxon>Carnegiea</taxon>
    </lineage>
</organism>
<accession>A0A9Q1JQ49</accession>
<dbReference type="AlphaFoldDB" id="A0A9Q1JQ49"/>
<dbReference type="OrthoDB" id="695277at2759"/>
<sequence>MLNQKDSRSTSVYIAAATGESNEASSDAHTKEYIPLEIATPTPIPTSTFPGQCSQPSLQPSIVHSQKDLEAAPLDGEQGTLRSHDMGDTQPMTQEEGVVALGSNSMGVHTTQLRNKLKTKKSKPKEFNNRMSPKGLTQLIEKLNDKQKEAIKEIGFGGFFHLQLDMIPGKLAVWLVRNFDTCSCSLPLTHGRFRVTEHDVYMTLALPKGLFEVTEAKSETNSSTEFKTLLKRWKEQWPDRDSVPKSGEMVAMICSQFLTLRGCTNDKVKSREEQEFQVGFDNSALEDYLDETERPAEAQVVHEEELSNATPEAAAEAEHDIIWSKMKALLEDANKASNEIITNTRVLAGVITELEKLVPEAHASLKRVRTIATQTTTAALFAKTTLSGKSKITKPVLSPDPYESEDFFLDLSQAENEPIATHLFIHEAQHEEETEETAPATGVVIRELDVDVPLRDVQETSYVGKGKAIMEEVSRRPRTRSMQCSGMQVPIEPQGDSVAPATGIVIRELDANVPLRDVLEVSYVGKGKGIMEEVSTRPTTRSMVSSSTQVPTVESNHVMKPEYSGQRTPCTFLSYYSGAWIFVARVIVVDHYSSFSSKECMRDRHVLAFK</sequence>
<proteinExistence type="predicted"/>
<keyword evidence="2" id="KW-1185">Reference proteome</keyword>
<dbReference type="PANTHER" id="PTHR34835">
    <property type="entry name" value="OS07G0283600 PROTEIN-RELATED"/>
    <property type="match status" value="1"/>
</dbReference>
<dbReference type="Proteomes" id="UP001153076">
    <property type="component" value="Unassembled WGS sequence"/>
</dbReference>
<comment type="caution">
    <text evidence="1">The sequence shown here is derived from an EMBL/GenBank/DDBJ whole genome shotgun (WGS) entry which is preliminary data.</text>
</comment>
<gene>
    <name evidence="1" type="ORF">Cgig2_009782</name>
</gene>
<dbReference type="PANTHER" id="PTHR34835:SF90">
    <property type="entry name" value="AMINOTRANSFERASE-LIKE PLANT MOBILE DOMAIN-CONTAINING PROTEIN"/>
    <property type="match status" value="1"/>
</dbReference>
<reference evidence="1" key="1">
    <citation type="submission" date="2022-04" db="EMBL/GenBank/DDBJ databases">
        <title>Carnegiea gigantea Genome sequencing and assembly v2.</title>
        <authorList>
            <person name="Copetti D."/>
            <person name="Sanderson M.J."/>
            <person name="Burquez A."/>
            <person name="Wojciechowski M.F."/>
        </authorList>
    </citation>
    <scope>NUCLEOTIDE SEQUENCE</scope>
    <source>
        <strain evidence="1">SGP5-SGP5p</strain>
        <tissue evidence="1">Aerial part</tissue>
    </source>
</reference>
<name>A0A9Q1JQ49_9CARY</name>
<evidence type="ECO:0000313" key="1">
    <source>
        <dbReference type="EMBL" id="KAJ8428974.1"/>
    </source>
</evidence>
<evidence type="ECO:0000313" key="2">
    <source>
        <dbReference type="Proteomes" id="UP001153076"/>
    </source>
</evidence>
<protein>
    <submittedName>
        <fullName evidence="1">Uncharacterized protein</fullName>
    </submittedName>
</protein>